<feature type="transmembrane region" description="Helical" evidence="9">
    <location>
        <begin position="82"/>
        <end position="100"/>
    </location>
</feature>
<keyword evidence="7 9" id="KW-1133">Transmembrane helix</keyword>
<keyword evidence="4" id="KW-0288">FMN</keyword>
<evidence type="ECO:0000313" key="10">
    <source>
        <dbReference type="EMBL" id="SMF37471.1"/>
    </source>
</evidence>
<feature type="transmembrane region" description="Helical" evidence="9">
    <location>
        <begin position="112"/>
        <end position="130"/>
    </location>
</feature>
<keyword evidence="8 9" id="KW-0472">Membrane</keyword>
<dbReference type="InterPro" id="IPR004338">
    <property type="entry name" value="NqrB/RnfD"/>
</dbReference>
<keyword evidence="3" id="KW-0285">Flavoprotein</keyword>
<dbReference type="GO" id="GO:0005886">
    <property type="term" value="C:plasma membrane"/>
    <property type="evidence" value="ECO:0007669"/>
    <property type="project" value="TreeGrafter"/>
</dbReference>
<dbReference type="GO" id="GO:0055085">
    <property type="term" value="P:transmembrane transport"/>
    <property type="evidence" value="ECO:0007669"/>
    <property type="project" value="InterPro"/>
</dbReference>
<keyword evidence="1" id="KW-0813">Transport</keyword>
<dbReference type="Pfam" id="PF03116">
    <property type="entry name" value="NQR2_RnfD_RnfE"/>
    <property type="match status" value="1"/>
</dbReference>
<keyword evidence="2" id="KW-0597">Phosphoprotein</keyword>
<feature type="transmembrane region" description="Helical" evidence="9">
    <location>
        <begin position="178"/>
        <end position="197"/>
    </location>
</feature>
<dbReference type="RefSeq" id="WP_085276969.1">
    <property type="nucleotide sequence ID" value="NZ_FXAG01000016.1"/>
</dbReference>
<evidence type="ECO:0000256" key="9">
    <source>
        <dbReference type="SAM" id="Phobius"/>
    </source>
</evidence>
<feature type="transmembrane region" description="Helical" evidence="9">
    <location>
        <begin position="7"/>
        <end position="28"/>
    </location>
</feature>
<gene>
    <name evidence="10" type="ORF">SAMN02745746_02827</name>
</gene>
<evidence type="ECO:0000313" key="11">
    <source>
        <dbReference type="Proteomes" id="UP000192920"/>
    </source>
</evidence>
<evidence type="ECO:0000256" key="4">
    <source>
        <dbReference type="ARBA" id="ARBA00022643"/>
    </source>
</evidence>
<proteinExistence type="predicted"/>
<evidence type="ECO:0000256" key="8">
    <source>
        <dbReference type="ARBA" id="ARBA00023136"/>
    </source>
</evidence>
<sequence length="311" mass="33469">MTPRLASVRGIMLAVVVALLPGLLLHAWHLGVVVLLQTGWCVLFALLVEALCLRGRGQSVRAGLGDMSWLVSGVLMGRSLPLLVPLWMMLLATLVALGLVKQASGGLGRNRLNPVMAGLGVIAVCFYQLLYPAPVLSVPWTRSLDIAQVLSQQFQLSPRLLLDGLSGATPLARGEMTAAPYLSWIGYLAGGVGLAMLRVIRLEIPLAMMVSSVVLCMLSGHTLPESLHSLTLGGYLFAAFFIATDPVTSPDTRCGRVLFGLAIGLVTELVREYGLYADGICFAVLTGNLLVPQLDAFSRRLFRPWHAWQKT</sequence>
<feature type="transmembrane region" description="Helical" evidence="9">
    <location>
        <begin position="34"/>
        <end position="53"/>
    </location>
</feature>
<dbReference type="Proteomes" id="UP000192920">
    <property type="component" value="Unassembled WGS sequence"/>
</dbReference>
<name>A0A1Y6BZF2_9NEIS</name>
<dbReference type="PANTHER" id="PTHR30578">
    <property type="entry name" value="ELECTRON TRANSPORT COMPLEX PROTEIN RNFD"/>
    <property type="match status" value="1"/>
</dbReference>
<dbReference type="EMBL" id="FXAG01000016">
    <property type="protein sequence ID" value="SMF37471.1"/>
    <property type="molecule type" value="Genomic_DNA"/>
</dbReference>
<accession>A0A1Y6BZF2</accession>
<dbReference type="STRING" id="1123014.SAMN02745746_02827"/>
<keyword evidence="11" id="KW-1185">Reference proteome</keyword>
<organism evidence="10 11">
    <name type="scientific">Pseudogulbenkiania subflava DSM 22618</name>
    <dbReference type="NCBI Taxonomy" id="1123014"/>
    <lineage>
        <taxon>Bacteria</taxon>
        <taxon>Pseudomonadati</taxon>
        <taxon>Pseudomonadota</taxon>
        <taxon>Betaproteobacteria</taxon>
        <taxon>Neisseriales</taxon>
        <taxon>Chromobacteriaceae</taxon>
        <taxon>Pseudogulbenkiania</taxon>
    </lineage>
</organism>
<dbReference type="AlphaFoldDB" id="A0A1Y6BZF2"/>
<reference evidence="11" key="1">
    <citation type="submission" date="2017-04" db="EMBL/GenBank/DDBJ databases">
        <authorList>
            <person name="Varghese N."/>
            <person name="Submissions S."/>
        </authorList>
    </citation>
    <scope>NUCLEOTIDE SEQUENCE [LARGE SCALE GENOMIC DNA]</scope>
    <source>
        <strain evidence="11">DSM 22618</strain>
    </source>
</reference>
<protein>
    <submittedName>
        <fullName evidence="10">Electron transport complex protein RnfD</fullName>
    </submittedName>
</protein>
<evidence type="ECO:0000256" key="5">
    <source>
        <dbReference type="ARBA" id="ARBA00022692"/>
    </source>
</evidence>
<keyword evidence="5 9" id="KW-0812">Transmembrane</keyword>
<evidence type="ECO:0000256" key="6">
    <source>
        <dbReference type="ARBA" id="ARBA00022967"/>
    </source>
</evidence>
<evidence type="ECO:0000256" key="3">
    <source>
        <dbReference type="ARBA" id="ARBA00022630"/>
    </source>
</evidence>
<dbReference type="PANTHER" id="PTHR30578:SF0">
    <property type="entry name" value="ION-TRANSLOCATING OXIDOREDUCTASE COMPLEX SUBUNIT D"/>
    <property type="match status" value="1"/>
</dbReference>
<evidence type="ECO:0000256" key="2">
    <source>
        <dbReference type="ARBA" id="ARBA00022553"/>
    </source>
</evidence>
<evidence type="ECO:0000256" key="1">
    <source>
        <dbReference type="ARBA" id="ARBA00022448"/>
    </source>
</evidence>
<evidence type="ECO:0000256" key="7">
    <source>
        <dbReference type="ARBA" id="ARBA00022989"/>
    </source>
</evidence>
<keyword evidence="6" id="KW-1278">Translocase</keyword>